<feature type="domain" description="Rhodopsin" evidence="7">
    <location>
        <begin position="20"/>
        <end position="258"/>
    </location>
</feature>
<keyword evidence="2 6" id="KW-0812">Transmembrane</keyword>
<dbReference type="Pfam" id="PF20684">
    <property type="entry name" value="Fung_rhodopsin"/>
    <property type="match status" value="1"/>
</dbReference>
<name>A0AAN6ZYP1_9PEZI</name>
<dbReference type="PANTHER" id="PTHR33048">
    <property type="entry name" value="PTH11-LIKE INTEGRAL MEMBRANE PROTEIN (AFU_ORTHOLOGUE AFUA_5G11245)"/>
    <property type="match status" value="1"/>
</dbReference>
<comment type="subcellular location">
    <subcellularLocation>
        <location evidence="1">Membrane</location>
        <topology evidence="1">Multi-pass membrane protein</topology>
    </subcellularLocation>
</comment>
<evidence type="ECO:0000259" key="7">
    <source>
        <dbReference type="Pfam" id="PF20684"/>
    </source>
</evidence>
<dbReference type="EMBL" id="MU856895">
    <property type="protein sequence ID" value="KAK4155078.1"/>
    <property type="molecule type" value="Genomic_DNA"/>
</dbReference>
<keyword evidence="9" id="KW-1185">Reference proteome</keyword>
<dbReference type="Proteomes" id="UP001302745">
    <property type="component" value="Unassembled WGS sequence"/>
</dbReference>
<organism evidence="8 9">
    <name type="scientific">Chaetomidium leptoderma</name>
    <dbReference type="NCBI Taxonomy" id="669021"/>
    <lineage>
        <taxon>Eukaryota</taxon>
        <taxon>Fungi</taxon>
        <taxon>Dikarya</taxon>
        <taxon>Ascomycota</taxon>
        <taxon>Pezizomycotina</taxon>
        <taxon>Sordariomycetes</taxon>
        <taxon>Sordariomycetidae</taxon>
        <taxon>Sordariales</taxon>
        <taxon>Chaetomiaceae</taxon>
        <taxon>Chaetomidium</taxon>
    </lineage>
</organism>
<feature type="transmembrane region" description="Helical" evidence="6">
    <location>
        <begin position="36"/>
        <end position="59"/>
    </location>
</feature>
<gene>
    <name evidence="8" type="ORF">C8A00DRAFT_13825</name>
</gene>
<reference evidence="8" key="2">
    <citation type="submission" date="2023-05" db="EMBL/GenBank/DDBJ databases">
        <authorList>
            <consortium name="Lawrence Berkeley National Laboratory"/>
            <person name="Steindorff A."/>
            <person name="Hensen N."/>
            <person name="Bonometti L."/>
            <person name="Westerberg I."/>
            <person name="Brannstrom I.O."/>
            <person name="Guillou S."/>
            <person name="Cros-Aarteil S."/>
            <person name="Calhoun S."/>
            <person name="Haridas S."/>
            <person name="Kuo A."/>
            <person name="Mondo S."/>
            <person name="Pangilinan J."/>
            <person name="Riley R."/>
            <person name="Labutti K."/>
            <person name="Andreopoulos B."/>
            <person name="Lipzen A."/>
            <person name="Chen C."/>
            <person name="Yanf M."/>
            <person name="Daum C."/>
            <person name="Ng V."/>
            <person name="Clum A."/>
            <person name="Ohm R."/>
            <person name="Martin F."/>
            <person name="Silar P."/>
            <person name="Natvig D."/>
            <person name="Lalanne C."/>
            <person name="Gautier V."/>
            <person name="Ament-Velasquez S.L."/>
            <person name="Kruys A."/>
            <person name="Hutchinson M.I."/>
            <person name="Powell A.J."/>
            <person name="Barry K."/>
            <person name="Miller A.N."/>
            <person name="Grigoriev I.V."/>
            <person name="Debuchy R."/>
            <person name="Gladieux P."/>
            <person name="Thoren M.H."/>
            <person name="Johannesson H."/>
        </authorList>
    </citation>
    <scope>NUCLEOTIDE SEQUENCE</scope>
    <source>
        <strain evidence="8">CBS 538.74</strain>
    </source>
</reference>
<comment type="similarity">
    <text evidence="5">Belongs to the SAT4 family.</text>
</comment>
<evidence type="ECO:0000256" key="1">
    <source>
        <dbReference type="ARBA" id="ARBA00004141"/>
    </source>
</evidence>
<dbReference type="AlphaFoldDB" id="A0AAN6ZYP1"/>
<evidence type="ECO:0000256" key="5">
    <source>
        <dbReference type="ARBA" id="ARBA00038359"/>
    </source>
</evidence>
<feature type="transmembrane region" description="Helical" evidence="6">
    <location>
        <begin position="193"/>
        <end position="220"/>
    </location>
</feature>
<reference evidence="8" key="1">
    <citation type="journal article" date="2023" name="Mol. Phylogenet. Evol.">
        <title>Genome-scale phylogeny and comparative genomics of the fungal order Sordariales.</title>
        <authorList>
            <person name="Hensen N."/>
            <person name="Bonometti L."/>
            <person name="Westerberg I."/>
            <person name="Brannstrom I.O."/>
            <person name="Guillou S."/>
            <person name="Cros-Aarteil S."/>
            <person name="Calhoun S."/>
            <person name="Haridas S."/>
            <person name="Kuo A."/>
            <person name="Mondo S."/>
            <person name="Pangilinan J."/>
            <person name="Riley R."/>
            <person name="LaButti K."/>
            <person name="Andreopoulos B."/>
            <person name="Lipzen A."/>
            <person name="Chen C."/>
            <person name="Yan M."/>
            <person name="Daum C."/>
            <person name="Ng V."/>
            <person name="Clum A."/>
            <person name="Steindorff A."/>
            <person name="Ohm R.A."/>
            <person name="Martin F."/>
            <person name="Silar P."/>
            <person name="Natvig D.O."/>
            <person name="Lalanne C."/>
            <person name="Gautier V."/>
            <person name="Ament-Velasquez S.L."/>
            <person name="Kruys A."/>
            <person name="Hutchinson M.I."/>
            <person name="Powell A.J."/>
            <person name="Barry K."/>
            <person name="Miller A.N."/>
            <person name="Grigoriev I.V."/>
            <person name="Debuchy R."/>
            <person name="Gladieux P."/>
            <person name="Hiltunen Thoren M."/>
            <person name="Johannesson H."/>
        </authorList>
    </citation>
    <scope>NUCLEOTIDE SEQUENCE</scope>
    <source>
        <strain evidence="8">CBS 538.74</strain>
    </source>
</reference>
<evidence type="ECO:0000256" key="2">
    <source>
        <dbReference type="ARBA" id="ARBA00022692"/>
    </source>
</evidence>
<feature type="transmembrane region" description="Helical" evidence="6">
    <location>
        <begin position="6"/>
        <end position="24"/>
    </location>
</feature>
<dbReference type="InterPro" id="IPR049326">
    <property type="entry name" value="Rhodopsin_dom_fungi"/>
</dbReference>
<comment type="caution">
    <text evidence="8">The sequence shown here is derived from an EMBL/GenBank/DDBJ whole genome shotgun (WGS) entry which is preliminary data.</text>
</comment>
<accession>A0AAN6ZYP1</accession>
<protein>
    <recommendedName>
        <fullName evidence="7">Rhodopsin domain-containing protein</fullName>
    </recommendedName>
</protein>
<dbReference type="GO" id="GO:0016020">
    <property type="term" value="C:membrane"/>
    <property type="evidence" value="ECO:0007669"/>
    <property type="project" value="UniProtKB-SubCell"/>
</dbReference>
<sequence length="300" mass="33464">PATIAMLIALPALSGLAVSLRLYTRLAILRLTGPEDWLIAGALLLSIATSIEILVEARWGLGLHLWTVSPEMLLEQMKALYASVLTYNLAINLVKMSFLLQYRRIFGSSSPTADRVCHWLFCFVMFWAVLQAVLLGLSCIPVAIIVPSMTGRCLDTLTVWYFSSTLNIITDFVIFLIPLPCVHNLTMPTRQKVLVFSIFCLGFFTCIISIIRLLYLWVVTTTKDSTWDNVELTLWSVAELNCGILCASLQTLRPLMSRLNKPGMAIRPINNQLFLESATPLTRLTSGGTGSSCYSRYLFI</sequence>
<evidence type="ECO:0000256" key="4">
    <source>
        <dbReference type="ARBA" id="ARBA00023136"/>
    </source>
</evidence>
<evidence type="ECO:0000313" key="9">
    <source>
        <dbReference type="Proteomes" id="UP001302745"/>
    </source>
</evidence>
<proteinExistence type="inferred from homology"/>
<evidence type="ECO:0000313" key="8">
    <source>
        <dbReference type="EMBL" id="KAK4155078.1"/>
    </source>
</evidence>
<evidence type="ECO:0000256" key="6">
    <source>
        <dbReference type="SAM" id="Phobius"/>
    </source>
</evidence>
<dbReference type="PANTHER" id="PTHR33048:SF47">
    <property type="entry name" value="INTEGRAL MEMBRANE PROTEIN-RELATED"/>
    <property type="match status" value="1"/>
</dbReference>
<feature type="non-terminal residue" evidence="8">
    <location>
        <position position="1"/>
    </location>
</feature>
<evidence type="ECO:0000256" key="3">
    <source>
        <dbReference type="ARBA" id="ARBA00022989"/>
    </source>
</evidence>
<dbReference type="InterPro" id="IPR052337">
    <property type="entry name" value="SAT4-like"/>
</dbReference>
<feature type="transmembrane region" description="Helical" evidence="6">
    <location>
        <begin position="158"/>
        <end position="181"/>
    </location>
</feature>
<feature type="transmembrane region" description="Helical" evidence="6">
    <location>
        <begin position="79"/>
        <end position="98"/>
    </location>
</feature>
<keyword evidence="3 6" id="KW-1133">Transmembrane helix</keyword>
<keyword evidence="4 6" id="KW-0472">Membrane</keyword>
<feature type="transmembrane region" description="Helical" evidence="6">
    <location>
        <begin position="119"/>
        <end position="146"/>
    </location>
</feature>